<accession>A0A6M8SNQ5</accession>
<evidence type="ECO:0000259" key="2">
    <source>
        <dbReference type="Pfam" id="PF09834"/>
    </source>
</evidence>
<dbReference type="InterPro" id="IPR018638">
    <property type="entry name" value="DUF2061_membrane"/>
</dbReference>
<dbReference type="KEGG" id="dee:HQN60_06110"/>
<reference evidence="3 4" key="1">
    <citation type="submission" date="2020-05" db="EMBL/GenBank/DDBJ databases">
        <title>Complete genome sequence of Deefgea sp. D17.</title>
        <authorList>
            <person name="Bae J.-W."/>
            <person name="Han J.E."/>
        </authorList>
    </citation>
    <scope>NUCLEOTIDE SEQUENCE [LARGE SCALE GENOMIC DNA]</scope>
    <source>
        <strain evidence="3 4">D17</strain>
    </source>
</reference>
<dbReference type="RefSeq" id="WP_173532815.1">
    <property type="nucleotide sequence ID" value="NZ_CP054143.1"/>
</dbReference>
<keyword evidence="1" id="KW-0812">Transmembrane</keyword>
<evidence type="ECO:0000313" key="4">
    <source>
        <dbReference type="Proteomes" id="UP000504844"/>
    </source>
</evidence>
<evidence type="ECO:0000256" key="1">
    <source>
        <dbReference type="SAM" id="Phobius"/>
    </source>
</evidence>
<name>A0A6M8SNQ5_9NEIS</name>
<protein>
    <submittedName>
        <fullName evidence="3">DUF2061 domain-containing protein</fullName>
    </submittedName>
</protein>
<dbReference type="EMBL" id="CP054143">
    <property type="protein sequence ID" value="QKJ66311.1"/>
    <property type="molecule type" value="Genomic_DNA"/>
</dbReference>
<evidence type="ECO:0000313" key="3">
    <source>
        <dbReference type="EMBL" id="QKJ66311.1"/>
    </source>
</evidence>
<keyword evidence="1" id="KW-0472">Membrane</keyword>
<proteinExistence type="predicted"/>
<keyword evidence="1" id="KW-1133">Transmembrane helix</keyword>
<dbReference type="Proteomes" id="UP000504844">
    <property type="component" value="Chromosome"/>
</dbReference>
<feature type="transmembrane region" description="Helical" evidence="1">
    <location>
        <begin position="12"/>
        <end position="35"/>
    </location>
</feature>
<feature type="domain" description="DUF2061" evidence="2">
    <location>
        <begin position="1"/>
        <end position="52"/>
    </location>
</feature>
<sequence>MAKTITFAMVHFTVAFSVAYLITGSLGMAGFLALIEPMVNTVAYFFHEKAWDAYRLGRGQSAAQSAEPTAIDSGHAAA</sequence>
<dbReference type="AlphaFoldDB" id="A0A6M8SNQ5"/>
<keyword evidence="4" id="KW-1185">Reference proteome</keyword>
<dbReference type="Pfam" id="PF09834">
    <property type="entry name" value="DUF2061"/>
    <property type="match status" value="1"/>
</dbReference>
<gene>
    <name evidence="3" type="ORF">HQN60_06110</name>
</gene>
<organism evidence="3 4">
    <name type="scientific">Deefgea piscis</name>
    <dbReference type="NCBI Taxonomy" id="2739061"/>
    <lineage>
        <taxon>Bacteria</taxon>
        <taxon>Pseudomonadati</taxon>
        <taxon>Pseudomonadota</taxon>
        <taxon>Betaproteobacteria</taxon>
        <taxon>Neisseriales</taxon>
        <taxon>Chitinibacteraceae</taxon>
        <taxon>Deefgea</taxon>
    </lineage>
</organism>